<evidence type="ECO:0000313" key="2">
    <source>
        <dbReference type="EMBL" id="MED6219206.1"/>
    </source>
</evidence>
<gene>
    <name evidence="2" type="ORF">PIB30_033729</name>
</gene>
<evidence type="ECO:0000256" key="1">
    <source>
        <dbReference type="SAM" id="MobiDB-lite"/>
    </source>
</evidence>
<name>A0ABU6ZBI4_9FABA</name>
<organism evidence="2 3">
    <name type="scientific">Stylosanthes scabra</name>
    <dbReference type="NCBI Taxonomy" id="79078"/>
    <lineage>
        <taxon>Eukaryota</taxon>
        <taxon>Viridiplantae</taxon>
        <taxon>Streptophyta</taxon>
        <taxon>Embryophyta</taxon>
        <taxon>Tracheophyta</taxon>
        <taxon>Spermatophyta</taxon>
        <taxon>Magnoliopsida</taxon>
        <taxon>eudicotyledons</taxon>
        <taxon>Gunneridae</taxon>
        <taxon>Pentapetalae</taxon>
        <taxon>rosids</taxon>
        <taxon>fabids</taxon>
        <taxon>Fabales</taxon>
        <taxon>Fabaceae</taxon>
        <taxon>Papilionoideae</taxon>
        <taxon>50 kb inversion clade</taxon>
        <taxon>dalbergioids sensu lato</taxon>
        <taxon>Dalbergieae</taxon>
        <taxon>Pterocarpus clade</taxon>
        <taxon>Stylosanthes</taxon>
    </lineage>
</organism>
<dbReference type="Proteomes" id="UP001341840">
    <property type="component" value="Unassembled WGS sequence"/>
</dbReference>
<accession>A0ABU6ZBI4</accession>
<feature type="compositionally biased region" description="Polar residues" evidence="1">
    <location>
        <begin position="98"/>
        <end position="114"/>
    </location>
</feature>
<proteinExistence type="predicted"/>
<comment type="caution">
    <text evidence="2">The sequence shown here is derived from an EMBL/GenBank/DDBJ whole genome shotgun (WGS) entry which is preliminary data.</text>
</comment>
<dbReference type="EMBL" id="JASCZI010272014">
    <property type="protein sequence ID" value="MED6219206.1"/>
    <property type="molecule type" value="Genomic_DNA"/>
</dbReference>
<protein>
    <submittedName>
        <fullName evidence="2">Uncharacterized protein</fullName>
    </submittedName>
</protein>
<feature type="region of interest" description="Disordered" evidence="1">
    <location>
        <begin position="23"/>
        <end position="54"/>
    </location>
</feature>
<keyword evidence="3" id="KW-1185">Reference proteome</keyword>
<reference evidence="2 3" key="1">
    <citation type="journal article" date="2023" name="Plants (Basel)">
        <title>Bridging the Gap: Combining Genomics and Transcriptomics Approaches to Understand Stylosanthes scabra, an Orphan Legume from the Brazilian Caatinga.</title>
        <authorList>
            <person name="Ferreira-Neto J.R.C."/>
            <person name="da Silva M.D."/>
            <person name="Binneck E."/>
            <person name="de Melo N.F."/>
            <person name="da Silva R.H."/>
            <person name="de Melo A.L.T.M."/>
            <person name="Pandolfi V."/>
            <person name="Bustamante F.O."/>
            <person name="Brasileiro-Vidal A.C."/>
            <person name="Benko-Iseppon A.M."/>
        </authorList>
    </citation>
    <scope>NUCLEOTIDE SEQUENCE [LARGE SCALE GENOMIC DNA]</scope>
    <source>
        <tissue evidence="2">Leaves</tissue>
    </source>
</reference>
<sequence>MMRRLRLCCEGVDDINLENEPHNYYSNKGQKNNGVVEPTQREQQQPYTTKPWEGSVFPKKRKNLKNSVCKCFIICICGKCYKDSDNNKANKFLPPPTTSSLNNVKSMRNSNASSFPPPQPLYGSSGNYGSETKAAAIKWWQMK</sequence>
<feature type="compositionally biased region" description="Polar residues" evidence="1">
    <location>
        <begin position="24"/>
        <end position="33"/>
    </location>
</feature>
<evidence type="ECO:0000313" key="3">
    <source>
        <dbReference type="Proteomes" id="UP001341840"/>
    </source>
</evidence>
<feature type="region of interest" description="Disordered" evidence="1">
    <location>
        <begin position="88"/>
        <end position="126"/>
    </location>
</feature>